<feature type="region of interest" description="Disordered" evidence="1">
    <location>
        <begin position="222"/>
        <end position="246"/>
    </location>
</feature>
<comment type="caution">
    <text evidence="2">The sequence shown here is derived from an EMBL/GenBank/DDBJ whole genome shotgun (WGS) entry which is preliminary data.</text>
</comment>
<sequence>RSRRSSRPCPPPPTIESMLKPIFGFEGTGTIGVGASGIIVRLSYAWLMDWPLLQHARAPVSTVVRVITGSRRSPQQTRAASSRDHPASSPSTEKRHHCDAKLMLRNTEAFSSHGRHTLLTSPGDRASPSMLQPAAHEIYSGRKEHWALGCPGEKKKNINYGPNERISRAPADHGLSDGCFWHESLLAKRGALGWWWGDYATAVFHPYHPAFSHTVGVKNQPKLGGTSRYDSHARRIPASTRLDRSS</sequence>
<name>A0A6V7HFI3_9HYME</name>
<organism evidence="2 3">
    <name type="scientific">Heterotrigona itama</name>
    <dbReference type="NCBI Taxonomy" id="395501"/>
    <lineage>
        <taxon>Eukaryota</taxon>
        <taxon>Metazoa</taxon>
        <taxon>Ecdysozoa</taxon>
        <taxon>Arthropoda</taxon>
        <taxon>Hexapoda</taxon>
        <taxon>Insecta</taxon>
        <taxon>Pterygota</taxon>
        <taxon>Neoptera</taxon>
        <taxon>Endopterygota</taxon>
        <taxon>Hymenoptera</taxon>
        <taxon>Apocrita</taxon>
        <taxon>Aculeata</taxon>
        <taxon>Apoidea</taxon>
        <taxon>Anthophila</taxon>
        <taxon>Apidae</taxon>
        <taxon>Heterotrigona</taxon>
    </lineage>
</organism>
<proteinExistence type="predicted"/>
<evidence type="ECO:0000313" key="3">
    <source>
        <dbReference type="Proteomes" id="UP000752696"/>
    </source>
</evidence>
<feature type="compositionally biased region" description="Polar residues" evidence="1">
    <location>
        <begin position="70"/>
        <end position="80"/>
    </location>
</feature>
<reference evidence="2" key="1">
    <citation type="submission" date="2020-07" db="EMBL/GenBank/DDBJ databases">
        <authorList>
            <person name="Nazaruddin N."/>
        </authorList>
    </citation>
    <scope>NUCLEOTIDE SEQUENCE</scope>
</reference>
<feature type="non-terminal residue" evidence="2">
    <location>
        <position position="246"/>
    </location>
</feature>
<keyword evidence="3" id="KW-1185">Reference proteome</keyword>
<feature type="non-terminal residue" evidence="2">
    <location>
        <position position="1"/>
    </location>
</feature>
<evidence type="ECO:0000313" key="2">
    <source>
        <dbReference type="EMBL" id="CAD1479051.1"/>
    </source>
</evidence>
<feature type="region of interest" description="Disordered" evidence="1">
    <location>
        <begin position="69"/>
        <end position="96"/>
    </location>
</feature>
<evidence type="ECO:0000256" key="1">
    <source>
        <dbReference type="SAM" id="MobiDB-lite"/>
    </source>
</evidence>
<protein>
    <submittedName>
        <fullName evidence="2">Uncharacterized protein</fullName>
    </submittedName>
</protein>
<dbReference type="EMBL" id="CAJDYZ010011182">
    <property type="protein sequence ID" value="CAD1479051.1"/>
    <property type="molecule type" value="Genomic_DNA"/>
</dbReference>
<dbReference type="AlphaFoldDB" id="A0A6V7HFI3"/>
<accession>A0A6V7HFI3</accession>
<gene>
    <name evidence="2" type="ORF">MHI_LOCUS838884</name>
</gene>
<dbReference type="Proteomes" id="UP000752696">
    <property type="component" value="Unassembled WGS sequence"/>
</dbReference>